<organism evidence="3">
    <name type="scientific">Cuerna arida</name>
    <dbReference type="NCBI Taxonomy" id="1464854"/>
    <lineage>
        <taxon>Eukaryota</taxon>
        <taxon>Metazoa</taxon>
        <taxon>Ecdysozoa</taxon>
        <taxon>Arthropoda</taxon>
        <taxon>Hexapoda</taxon>
        <taxon>Insecta</taxon>
        <taxon>Pterygota</taxon>
        <taxon>Neoptera</taxon>
        <taxon>Paraneoptera</taxon>
        <taxon>Hemiptera</taxon>
        <taxon>Auchenorrhyncha</taxon>
        <taxon>Membracoidea</taxon>
        <taxon>Cicadellidae</taxon>
        <taxon>Cicadellinae</taxon>
        <taxon>Proconiini</taxon>
        <taxon>Cuerna</taxon>
    </lineage>
</organism>
<comment type="similarity">
    <text evidence="1">Belongs to the CNPPD1 family.</text>
</comment>
<proteinExistence type="inferred from homology"/>
<dbReference type="InterPro" id="IPR013922">
    <property type="entry name" value="Cyclin_PHO80-like"/>
</dbReference>
<dbReference type="GO" id="GO:0000307">
    <property type="term" value="C:cyclin-dependent protein kinase holoenzyme complex"/>
    <property type="evidence" value="ECO:0007669"/>
    <property type="project" value="TreeGrafter"/>
</dbReference>
<dbReference type="EMBL" id="GECZ01008957">
    <property type="protein sequence ID" value="JAS60812.1"/>
    <property type="molecule type" value="Transcribed_RNA"/>
</dbReference>
<name>A0A1B6GED9_9HEMI</name>
<reference evidence="3" key="1">
    <citation type="submission" date="2015-11" db="EMBL/GenBank/DDBJ databases">
        <title>De novo transcriptome assembly of four potential Pierce s Disease insect vectors from Arizona vineyards.</title>
        <authorList>
            <person name="Tassone E.E."/>
        </authorList>
    </citation>
    <scope>NUCLEOTIDE SEQUENCE</scope>
</reference>
<gene>
    <name evidence="3" type="ORF">g.25099</name>
</gene>
<dbReference type="CDD" id="cd20557">
    <property type="entry name" value="CYCLIN_ScPCL1-like"/>
    <property type="match status" value="1"/>
</dbReference>
<dbReference type="GO" id="GO:0016538">
    <property type="term" value="F:cyclin-dependent protein serine/threonine kinase regulator activity"/>
    <property type="evidence" value="ECO:0007669"/>
    <property type="project" value="TreeGrafter"/>
</dbReference>
<evidence type="ECO:0000256" key="1">
    <source>
        <dbReference type="ARBA" id="ARBA00038508"/>
    </source>
</evidence>
<dbReference type="PANTHER" id="PTHR15615">
    <property type="match status" value="1"/>
</dbReference>
<accession>A0A1B6GED9</accession>
<dbReference type="GO" id="GO:0005634">
    <property type="term" value="C:nucleus"/>
    <property type="evidence" value="ECO:0007669"/>
    <property type="project" value="TreeGrafter"/>
</dbReference>
<sequence length="364" mass="41167">MTICSSVLRKKRKIINKIKLQRLGDHDEFLNRITKTLYYGKIPLNDRFSLPVSELAAELFSEARRGSLDRLHVDQAAEMSRNACVSPCSLVLALLYLERLKTCNSQYVDRVAPSELFLVSMMVASKFLHDDGEEDEVYNDEWATSGGMDLKDMNRLEREFLNAIDWEVYVSEQAFWARLNMLEAELALREGTRRGWFSYTELSQLVHAMELISLAHTLITVSAVCLTSYTASVLAMVGSTIVVNQLPAVTTSLMTSTLAPACVTLSPLPPCPAACLTNRTLSDDFPELPVSWRQWAYNSWDDEDANNQSSEEESVLTDPNRSYRLYGDDSLKQKDWLKTISDLVRIASTRTYPTMIMPAEVVAY</sequence>
<dbReference type="SUPFAM" id="SSF47954">
    <property type="entry name" value="Cyclin-like"/>
    <property type="match status" value="1"/>
</dbReference>
<dbReference type="Gene3D" id="1.10.472.10">
    <property type="entry name" value="Cyclin-like"/>
    <property type="match status" value="1"/>
</dbReference>
<dbReference type="GO" id="GO:0019901">
    <property type="term" value="F:protein kinase binding"/>
    <property type="evidence" value="ECO:0007669"/>
    <property type="project" value="InterPro"/>
</dbReference>
<evidence type="ECO:0000256" key="2">
    <source>
        <dbReference type="ARBA" id="ARBA00040808"/>
    </source>
</evidence>
<dbReference type="AlphaFoldDB" id="A0A1B6GED9"/>
<dbReference type="Pfam" id="PF08613">
    <property type="entry name" value="Cyclin"/>
    <property type="match status" value="1"/>
</dbReference>
<protein>
    <recommendedName>
        <fullName evidence="2">Protein CNPPD1</fullName>
    </recommendedName>
</protein>
<dbReference type="InterPro" id="IPR036915">
    <property type="entry name" value="Cyclin-like_sf"/>
</dbReference>
<dbReference type="PANTHER" id="PTHR15615:SF108">
    <property type="entry name" value="PROTEIN CNPPD1"/>
    <property type="match status" value="1"/>
</dbReference>
<evidence type="ECO:0000313" key="3">
    <source>
        <dbReference type="EMBL" id="JAS60812.1"/>
    </source>
</evidence>